<accession>A0AAN6SCS0</accession>
<name>A0AAN6SCS0_9PEZI</name>
<sequence>MAAGYLEAFGGGGILDLASSNTCPICAVCSGMATANGPELDNQTSRPELTDGGGGKWKGVRRSAEDGCNAGCSCRRVCVAVTGKRGKIGNR</sequence>
<gene>
    <name evidence="1" type="ORF">QBC32DRAFT_220991</name>
</gene>
<dbReference type="EMBL" id="MU859240">
    <property type="protein sequence ID" value="KAK3948859.1"/>
    <property type="molecule type" value="Genomic_DNA"/>
</dbReference>
<comment type="caution">
    <text evidence="1">The sequence shown here is derived from an EMBL/GenBank/DDBJ whole genome shotgun (WGS) entry which is preliminary data.</text>
</comment>
<reference evidence="1" key="1">
    <citation type="journal article" date="2023" name="Mol. Phylogenet. Evol.">
        <title>Genome-scale phylogeny and comparative genomics of the fungal order Sordariales.</title>
        <authorList>
            <person name="Hensen N."/>
            <person name="Bonometti L."/>
            <person name="Westerberg I."/>
            <person name="Brannstrom I.O."/>
            <person name="Guillou S."/>
            <person name="Cros-Aarteil S."/>
            <person name="Calhoun S."/>
            <person name="Haridas S."/>
            <person name="Kuo A."/>
            <person name="Mondo S."/>
            <person name="Pangilinan J."/>
            <person name="Riley R."/>
            <person name="LaButti K."/>
            <person name="Andreopoulos B."/>
            <person name="Lipzen A."/>
            <person name="Chen C."/>
            <person name="Yan M."/>
            <person name="Daum C."/>
            <person name="Ng V."/>
            <person name="Clum A."/>
            <person name="Steindorff A."/>
            <person name="Ohm R.A."/>
            <person name="Martin F."/>
            <person name="Silar P."/>
            <person name="Natvig D.O."/>
            <person name="Lalanne C."/>
            <person name="Gautier V."/>
            <person name="Ament-Velasquez S.L."/>
            <person name="Kruys A."/>
            <person name="Hutchinson M.I."/>
            <person name="Powell A.J."/>
            <person name="Barry K."/>
            <person name="Miller A.N."/>
            <person name="Grigoriev I.V."/>
            <person name="Debuchy R."/>
            <person name="Gladieux P."/>
            <person name="Hiltunen Thoren M."/>
            <person name="Johannesson H."/>
        </authorList>
    </citation>
    <scope>NUCLEOTIDE SEQUENCE</scope>
    <source>
        <strain evidence="1">CBS 626.80</strain>
    </source>
</reference>
<organism evidence="1 2">
    <name type="scientific">Pseudoneurospora amorphoporcata</name>
    <dbReference type="NCBI Taxonomy" id="241081"/>
    <lineage>
        <taxon>Eukaryota</taxon>
        <taxon>Fungi</taxon>
        <taxon>Dikarya</taxon>
        <taxon>Ascomycota</taxon>
        <taxon>Pezizomycotina</taxon>
        <taxon>Sordariomycetes</taxon>
        <taxon>Sordariomycetidae</taxon>
        <taxon>Sordariales</taxon>
        <taxon>Sordariaceae</taxon>
        <taxon>Pseudoneurospora</taxon>
    </lineage>
</organism>
<evidence type="ECO:0000313" key="2">
    <source>
        <dbReference type="Proteomes" id="UP001303222"/>
    </source>
</evidence>
<keyword evidence="2" id="KW-1185">Reference proteome</keyword>
<dbReference type="AlphaFoldDB" id="A0AAN6SCS0"/>
<proteinExistence type="predicted"/>
<evidence type="ECO:0000313" key="1">
    <source>
        <dbReference type="EMBL" id="KAK3948859.1"/>
    </source>
</evidence>
<reference evidence="1" key="2">
    <citation type="submission" date="2023-06" db="EMBL/GenBank/DDBJ databases">
        <authorList>
            <consortium name="Lawrence Berkeley National Laboratory"/>
            <person name="Mondo S.J."/>
            <person name="Hensen N."/>
            <person name="Bonometti L."/>
            <person name="Westerberg I."/>
            <person name="Brannstrom I.O."/>
            <person name="Guillou S."/>
            <person name="Cros-Aarteil S."/>
            <person name="Calhoun S."/>
            <person name="Haridas S."/>
            <person name="Kuo A."/>
            <person name="Pangilinan J."/>
            <person name="Riley R."/>
            <person name="Labutti K."/>
            <person name="Andreopoulos B."/>
            <person name="Lipzen A."/>
            <person name="Chen C."/>
            <person name="Yanf M."/>
            <person name="Daum C."/>
            <person name="Ng V."/>
            <person name="Clum A."/>
            <person name="Steindorff A."/>
            <person name="Ohm R."/>
            <person name="Martin F."/>
            <person name="Silar P."/>
            <person name="Natvig D."/>
            <person name="Lalanne C."/>
            <person name="Gautier V."/>
            <person name="Ament-Velasquez S.L."/>
            <person name="Kruys A."/>
            <person name="Hutchinson M.I."/>
            <person name="Powell A.J."/>
            <person name="Barry K."/>
            <person name="Miller A.N."/>
            <person name="Grigoriev I.V."/>
            <person name="Debuchy R."/>
            <person name="Gladieux P."/>
            <person name="Thoren M.H."/>
            <person name="Johannesson H."/>
        </authorList>
    </citation>
    <scope>NUCLEOTIDE SEQUENCE</scope>
    <source>
        <strain evidence="1">CBS 626.80</strain>
    </source>
</reference>
<dbReference type="Proteomes" id="UP001303222">
    <property type="component" value="Unassembled WGS sequence"/>
</dbReference>
<protein>
    <submittedName>
        <fullName evidence="1">Uncharacterized protein</fullName>
    </submittedName>
</protein>